<sequence length="108" mass="11810">MAKLTLAAVRTLIIEQTKTLMDELKGLQGRPVAAPDPGNTVICRCCWTPSEFPSLAANADLNEVNNYLKEAPPTNNKPACRPSKDAGRCQTSRPHTATEHHEFADQPQ</sequence>
<dbReference type="AlphaFoldDB" id="R7UYW4"/>
<reference evidence="3" key="3">
    <citation type="submission" date="2015-06" db="UniProtKB">
        <authorList>
            <consortium name="EnsemblMetazoa"/>
        </authorList>
    </citation>
    <scope>IDENTIFICATION</scope>
</reference>
<evidence type="ECO:0000313" key="3">
    <source>
        <dbReference type="EnsemblMetazoa" id="CapteP216814"/>
    </source>
</evidence>
<evidence type="ECO:0000313" key="2">
    <source>
        <dbReference type="EMBL" id="ELU09127.1"/>
    </source>
</evidence>
<feature type="compositionally biased region" description="Basic and acidic residues" evidence="1">
    <location>
        <begin position="96"/>
        <end position="108"/>
    </location>
</feature>
<dbReference type="EMBL" id="AMQN01006493">
    <property type="status" value="NOT_ANNOTATED_CDS"/>
    <property type="molecule type" value="Genomic_DNA"/>
</dbReference>
<dbReference type="EMBL" id="KB298496">
    <property type="protein sequence ID" value="ELU09127.1"/>
    <property type="molecule type" value="Genomic_DNA"/>
</dbReference>
<evidence type="ECO:0000313" key="4">
    <source>
        <dbReference type="Proteomes" id="UP000014760"/>
    </source>
</evidence>
<accession>R7UYW4</accession>
<name>R7UYW4_CAPTE</name>
<keyword evidence="4" id="KW-1185">Reference proteome</keyword>
<dbReference type="EnsemblMetazoa" id="CapteT216814">
    <property type="protein sequence ID" value="CapteP216814"/>
    <property type="gene ID" value="CapteG216814"/>
</dbReference>
<dbReference type="Proteomes" id="UP000014760">
    <property type="component" value="Unassembled WGS sequence"/>
</dbReference>
<dbReference type="HOGENOM" id="CLU_2294313_0_0_1"/>
<organism evidence="2">
    <name type="scientific">Capitella teleta</name>
    <name type="common">Polychaete worm</name>
    <dbReference type="NCBI Taxonomy" id="283909"/>
    <lineage>
        <taxon>Eukaryota</taxon>
        <taxon>Metazoa</taxon>
        <taxon>Spiralia</taxon>
        <taxon>Lophotrochozoa</taxon>
        <taxon>Annelida</taxon>
        <taxon>Polychaeta</taxon>
        <taxon>Sedentaria</taxon>
        <taxon>Scolecida</taxon>
        <taxon>Capitellidae</taxon>
        <taxon>Capitella</taxon>
    </lineage>
</organism>
<reference evidence="2 4" key="2">
    <citation type="journal article" date="2013" name="Nature">
        <title>Insights into bilaterian evolution from three spiralian genomes.</title>
        <authorList>
            <person name="Simakov O."/>
            <person name="Marletaz F."/>
            <person name="Cho S.J."/>
            <person name="Edsinger-Gonzales E."/>
            <person name="Havlak P."/>
            <person name="Hellsten U."/>
            <person name="Kuo D.H."/>
            <person name="Larsson T."/>
            <person name="Lv J."/>
            <person name="Arendt D."/>
            <person name="Savage R."/>
            <person name="Osoegawa K."/>
            <person name="de Jong P."/>
            <person name="Grimwood J."/>
            <person name="Chapman J.A."/>
            <person name="Shapiro H."/>
            <person name="Aerts A."/>
            <person name="Otillar R.P."/>
            <person name="Terry A.Y."/>
            <person name="Boore J.L."/>
            <person name="Grigoriev I.V."/>
            <person name="Lindberg D.R."/>
            <person name="Seaver E.C."/>
            <person name="Weisblat D.A."/>
            <person name="Putnam N.H."/>
            <person name="Rokhsar D.S."/>
        </authorList>
    </citation>
    <scope>NUCLEOTIDE SEQUENCE</scope>
    <source>
        <strain evidence="2 4">I ESC-2004</strain>
    </source>
</reference>
<gene>
    <name evidence="2" type="ORF">CAPTEDRAFT_216814</name>
</gene>
<reference evidence="4" key="1">
    <citation type="submission" date="2012-12" db="EMBL/GenBank/DDBJ databases">
        <authorList>
            <person name="Hellsten U."/>
            <person name="Grimwood J."/>
            <person name="Chapman J.A."/>
            <person name="Shapiro H."/>
            <person name="Aerts A."/>
            <person name="Otillar R.P."/>
            <person name="Terry A.Y."/>
            <person name="Boore J.L."/>
            <person name="Simakov O."/>
            <person name="Marletaz F."/>
            <person name="Cho S.-J."/>
            <person name="Edsinger-Gonzales E."/>
            <person name="Havlak P."/>
            <person name="Kuo D.-H."/>
            <person name="Larsson T."/>
            <person name="Lv J."/>
            <person name="Arendt D."/>
            <person name="Savage R."/>
            <person name="Osoegawa K."/>
            <person name="de Jong P."/>
            <person name="Lindberg D.R."/>
            <person name="Seaver E.C."/>
            <person name="Weisblat D.A."/>
            <person name="Putnam N.H."/>
            <person name="Grigoriev I.V."/>
            <person name="Rokhsar D.S."/>
        </authorList>
    </citation>
    <scope>NUCLEOTIDE SEQUENCE</scope>
    <source>
        <strain evidence="4">I ESC-2004</strain>
    </source>
</reference>
<evidence type="ECO:0000256" key="1">
    <source>
        <dbReference type="SAM" id="MobiDB-lite"/>
    </source>
</evidence>
<feature type="region of interest" description="Disordered" evidence="1">
    <location>
        <begin position="69"/>
        <end position="108"/>
    </location>
</feature>
<proteinExistence type="predicted"/>
<protein>
    <submittedName>
        <fullName evidence="2 3">Uncharacterized protein</fullName>
    </submittedName>
</protein>